<evidence type="ECO:0000313" key="9">
    <source>
        <dbReference type="EMBL" id="CAK9435566.1"/>
    </source>
</evidence>
<comment type="similarity">
    <text evidence="5">Belongs to the PIR protein family.</text>
</comment>
<dbReference type="InterPro" id="IPR054508">
    <property type="entry name" value="PIR1-like_C"/>
</dbReference>
<feature type="domain" description="Cell wall mannoprotein PIR1-like C-terminal" evidence="8">
    <location>
        <begin position="298"/>
        <end position="371"/>
    </location>
</feature>
<evidence type="ECO:0000259" key="8">
    <source>
        <dbReference type="Pfam" id="PF22799"/>
    </source>
</evidence>
<reference evidence="9 10" key="1">
    <citation type="submission" date="2024-03" db="EMBL/GenBank/DDBJ databases">
        <authorList>
            <person name="Brejova B."/>
        </authorList>
    </citation>
    <scope>NUCLEOTIDE SEQUENCE [LARGE SCALE GENOMIC DNA]</scope>
    <source>
        <strain evidence="9 10">CBS 14171</strain>
    </source>
</reference>
<dbReference type="GeneID" id="92205489"/>
<evidence type="ECO:0000256" key="2">
    <source>
        <dbReference type="ARBA" id="ARBA00022512"/>
    </source>
</evidence>
<dbReference type="PANTHER" id="PTHR47254:SF1">
    <property type="entry name" value="CELL WALL MANNOPROTEIN CIS3-RELATED"/>
    <property type="match status" value="1"/>
</dbReference>
<keyword evidence="3" id="KW-0964">Secreted</keyword>
<keyword evidence="2" id="KW-0134">Cell wall</keyword>
<dbReference type="InterPro" id="IPR051153">
    <property type="entry name" value="Yeast_CWMannoprotein_PIR"/>
</dbReference>
<evidence type="ECO:0000256" key="7">
    <source>
        <dbReference type="SAM" id="SignalP"/>
    </source>
</evidence>
<feature type="compositionally biased region" description="Basic and acidic residues" evidence="6">
    <location>
        <begin position="153"/>
        <end position="206"/>
    </location>
</feature>
<dbReference type="Proteomes" id="UP001497383">
    <property type="component" value="Chromosome 1"/>
</dbReference>
<gene>
    <name evidence="9" type="ORF">LODBEIA_P02930</name>
</gene>
<evidence type="ECO:0000256" key="4">
    <source>
        <dbReference type="ARBA" id="ARBA00022729"/>
    </source>
</evidence>
<keyword evidence="10" id="KW-1185">Reference proteome</keyword>
<dbReference type="Pfam" id="PF22799">
    <property type="entry name" value="PIR1-like_C"/>
    <property type="match status" value="1"/>
</dbReference>
<feature type="region of interest" description="Disordered" evidence="6">
    <location>
        <begin position="153"/>
        <end position="243"/>
    </location>
</feature>
<feature type="signal peptide" evidence="7">
    <location>
        <begin position="1"/>
        <end position="21"/>
    </location>
</feature>
<sequence>MLQLSTLILPAVLINLPSVFTHYVPATGDDWTKYRPSCEPLPGSFKTLPFEFGIVVNPYVVCDDGDLREPAHSSIARSLTTTITTSIVTPAPKPTKTKDVILQIQDGQVQKINEELYDKDCEDDRKKVYYDDGGYKDHRDDGYGKHDGYNEGYGKHDGYDDGFKDGSNDRSKGYRDFDKNDGYVDGKRLLKRKTDDSDNFRGDDSYRGGGKYGGKKHRGDEAHNKKHENRQQQPSYNKGGNKVSYEDCEEFSEEDSYDRGRGNKGYYGEDCDDGFVSPVYSVACYTKSTLRMSLKDSILRDCDDRIGCIVSSHQFQFDGPVPQHGAVYAAGWSVTKDGQLALGDSTKFYQCASGHFYNLYDQPIGFQCHPVTLDVVELIEC</sequence>
<evidence type="ECO:0000313" key="10">
    <source>
        <dbReference type="Proteomes" id="UP001497383"/>
    </source>
</evidence>
<organism evidence="9 10">
    <name type="scientific">Lodderomyces beijingensis</name>
    <dbReference type="NCBI Taxonomy" id="1775926"/>
    <lineage>
        <taxon>Eukaryota</taxon>
        <taxon>Fungi</taxon>
        <taxon>Dikarya</taxon>
        <taxon>Ascomycota</taxon>
        <taxon>Saccharomycotina</taxon>
        <taxon>Pichiomycetes</taxon>
        <taxon>Debaryomycetaceae</taxon>
        <taxon>Candida/Lodderomyces clade</taxon>
        <taxon>Lodderomyces</taxon>
    </lineage>
</organism>
<evidence type="ECO:0000256" key="5">
    <source>
        <dbReference type="ARBA" id="ARBA00038219"/>
    </source>
</evidence>
<dbReference type="EMBL" id="OZ022405">
    <property type="protein sequence ID" value="CAK9435566.1"/>
    <property type="molecule type" value="Genomic_DNA"/>
</dbReference>
<keyword evidence="4 7" id="KW-0732">Signal</keyword>
<accession>A0ABP0ZD11</accession>
<evidence type="ECO:0000256" key="3">
    <source>
        <dbReference type="ARBA" id="ARBA00022525"/>
    </source>
</evidence>
<protein>
    <recommendedName>
        <fullName evidence="8">Cell wall mannoprotein PIR1-like C-terminal domain-containing protein</fullName>
    </recommendedName>
</protein>
<comment type="subcellular location">
    <subcellularLocation>
        <location evidence="1">Secreted</location>
        <location evidence="1">Cell wall</location>
    </subcellularLocation>
</comment>
<proteinExistence type="inferred from homology"/>
<feature type="chain" id="PRO_5046889756" description="Cell wall mannoprotein PIR1-like C-terminal domain-containing protein" evidence="7">
    <location>
        <begin position="22"/>
        <end position="381"/>
    </location>
</feature>
<evidence type="ECO:0000256" key="6">
    <source>
        <dbReference type="SAM" id="MobiDB-lite"/>
    </source>
</evidence>
<dbReference type="RefSeq" id="XP_066827231.1">
    <property type="nucleotide sequence ID" value="XM_066972983.1"/>
</dbReference>
<evidence type="ECO:0000256" key="1">
    <source>
        <dbReference type="ARBA" id="ARBA00004191"/>
    </source>
</evidence>
<dbReference type="PANTHER" id="PTHR47254">
    <property type="entry name" value="CELL WALL MANNOPROTEIN CIS3-RELATED"/>
    <property type="match status" value="1"/>
</dbReference>
<name>A0ABP0ZD11_9ASCO</name>